<dbReference type="EMBL" id="JAGFBR010000005">
    <property type="protein sequence ID" value="KAH0466953.1"/>
    <property type="molecule type" value="Genomic_DNA"/>
</dbReference>
<reference evidence="2 3" key="1">
    <citation type="journal article" date="2021" name="Hortic Res">
        <title>Chromosome-scale assembly of the Dendrobium chrysotoxum genome enhances the understanding of orchid evolution.</title>
        <authorList>
            <person name="Zhang Y."/>
            <person name="Zhang G.Q."/>
            <person name="Zhang D."/>
            <person name="Liu X.D."/>
            <person name="Xu X.Y."/>
            <person name="Sun W.H."/>
            <person name="Yu X."/>
            <person name="Zhu X."/>
            <person name="Wang Z.W."/>
            <person name="Zhao X."/>
            <person name="Zhong W.Y."/>
            <person name="Chen H."/>
            <person name="Yin W.L."/>
            <person name="Huang T."/>
            <person name="Niu S.C."/>
            <person name="Liu Z.J."/>
        </authorList>
    </citation>
    <scope>NUCLEOTIDE SEQUENCE [LARGE SCALE GENOMIC DNA]</scope>
    <source>
        <strain evidence="2">Lindl</strain>
    </source>
</reference>
<gene>
    <name evidence="2" type="ORF">IEQ34_004191</name>
</gene>
<comment type="caution">
    <text evidence="2">The sequence shown here is derived from an EMBL/GenBank/DDBJ whole genome shotgun (WGS) entry which is preliminary data.</text>
</comment>
<feature type="region of interest" description="Disordered" evidence="1">
    <location>
        <begin position="13"/>
        <end position="36"/>
    </location>
</feature>
<proteinExistence type="predicted"/>
<sequence>MEAFGGGDKLQRLRKDLGDLSGPPISRNNTKTRRSEGSLSASLLFFSPSWTVTLSAFGFFSHPLLLCGKKHSLSHPRPLLCQLASCFSACLRISPQQIRLNRHLVAAVNYPFNLPISSISS</sequence>
<accession>A0AAV7HHP1</accession>
<protein>
    <submittedName>
        <fullName evidence="2">Uncharacterized protein</fullName>
    </submittedName>
</protein>
<keyword evidence="3" id="KW-1185">Reference proteome</keyword>
<dbReference type="AlphaFoldDB" id="A0AAV7HHP1"/>
<name>A0AAV7HHP1_DENCH</name>
<dbReference type="Proteomes" id="UP000775213">
    <property type="component" value="Unassembled WGS sequence"/>
</dbReference>
<evidence type="ECO:0000313" key="2">
    <source>
        <dbReference type="EMBL" id="KAH0466953.1"/>
    </source>
</evidence>
<evidence type="ECO:0000256" key="1">
    <source>
        <dbReference type="SAM" id="MobiDB-lite"/>
    </source>
</evidence>
<organism evidence="2 3">
    <name type="scientific">Dendrobium chrysotoxum</name>
    <name type="common">Orchid</name>
    <dbReference type="NCBI Taxonomy" id="161865"/>
    <lineage>
        <taxon>Eukaryota</taxon>
        <taxon>Viridiplantae</taxon>
        <taxon>Streptophyta</taxon>
        <taxon>Embryophyta</taxon>
        <taxon>Tracheophyta</taxon>
        <taxon>Spermatophyta</taxon>
        <taxon>Magnoliopsida</taxon>
        <taxon>Liliopsida</taxon>
        <taxon>Asparagales</taxon>
        <taxon>Orchidaceae</taxon>
        <taxon>Epidendroideae</taxon>
        <taxon>Malaxideae</taxon>
        <taxon>Dendrobiinae</taxon>
        <taxon>Dendrobium</taxon>
    </lineage>
</organism>
<evidence type="ECO:0000313" key="3">
    <source>
        <dbReference type="Proteomes" id="UP000775213"/>
    </source>
</evidence>